<feature type="compositionally biased region" description="Polar residues" evidence="1">
    <location>
        <begin position="86"/>
        <end position="100"/>
    </location>
</feature>
<dbReference type="InterPro" id="IPR003323">
    <property type="entry name" value="OTU_dom"/>
</dbReference>
<organism evidence="3 4">
    <name type="scientific">Clavispora lusitaniae</name>
    <name type="common">Candida lusitaniae</name>
    <dbReference type="NCBI Taxonomy" id="36911"/>
    <lineage>
        <taxon>Eukaryota</taxon>
        <taxon>Fungi</taxon>
        <taxon>Dikarya</taxon>
        <taxon>Ascomycota</taxon>
        <taxon>Saccharomycotina</taxon>
        <taxon>Pichiomycetes</taxon>
        <taxon>Metschnikowiaceae</taxon>
        <taxon>Clavispora</taxon>
    </lineage>
</organism>
<dbReference type="InterPro" id="IPR049771">
    <property type="entry name" value="OTU2-like_OTU"/>
</dbReference>
<evidence type="ECO:0000313" key="3">
    <source>
        <dbReference type="EMBL" id="OVF07996.1"/>
    </source>
</evidence>
<dbReference type="GO" id="GO:0004843">
    <property type="term" value="F:cysteine-type deubiquitinase activity"/>
    <property type="evidence" value="ECO:0007669"/>
    <property type="project" value="TreeGrafter"/>
</dbReference>
<evidence type="ECO:0000256" key="1">
    <source>
        <dbReference type="SAM" id="MobiDB-lite"/>
    </source>
</evidence>
<dbReference type="InterPro" id="IPR050704">
    <property type="entry name" value="Peptidase_C85-like"/>
</dbReference>
<gene>
    <name evidence="3" type="ORF">A9F13_10g01386</name>
</gene>
<dbReference type="Pfam" id="PF02338">
    <property type="entry name" value="OTU"/>
    <property type="match status" value="1"/>
</dbReference>
<dbReference type="PANTHER" id="PTHR12419">
    <property type="entry name" value="OTU DOMAIN CONTAINING PROTEIN"/>
    <property type="match status" value="1"/>
</dbReference>
<protein>
    <recommendedName>
        <fullName evidence="2">OTU domain-containing protein</fullName>
    </recommendedName>
</protein>
<proteinExistence type="predicted"/>
<accession>A0AA91T1F9</accession>
<feature type="domain" description="OTU" evidence="2">
    <location>
        <begin position="154"/>
        <end position="287"/>
    </location>
</feature>
<dbReference type="Proteomes" id="UP000195602">
    <property type="component" value="Unassembled WGS sequence"/>
</dbReference>
<dbReference type="PANTHER" id="PTHR12419:SF10">
    <property type="entry name" value="DEUBIQUITINASE OTUD6B"/>
    <property type="match status" value="1"/>
</dbReference>
<dbReference type="InterPro" id="IPR038765">
    <property type="entry name" value="Papain-like_cys_pep_sf"/>
</dbReference>
<feature type="compositionally biased region" description="Basic and acidic residues" evidence="1">
    <location>
        <begin position="45"/>
        <end position="60"/>
    </location>
</feature>
<dbReference type="GO" id="GO:0016579">
    <property type="term" value="P:protein deubiquitination"/>
    <property type="evidence" value="ECO:0007669"/>
    <property type="project" value="TreeGrafter"/>
</dbReference>
<evidence type="ECO:0000313" key="4">
    <source>
        <dbReference type="Proteomes" id="UP000195602"/>
    </source>
</evidence>
<feature type="region of interest" description="Disordered" evidence="1">
    <location>
        <begin position="86"/>
        <end position="116"/>
    </location>
</feature>
<feature type="compositionally biased region" description="Basic residues" evidence="1">
    <location>
        <begin position="25"/>
        <end position="34"/>
    </location>
</feature>
<dbReference type="SUPFAM" id="SSF54001">
    <property type="entry name" value="Cysteine proteinases"/>
    <property type="match status" value="1"/>
</dbReference>
<dbReference type="KEGG" id="clus:A9F13_10g01386"/>
<reference evidence="3 4" key="1">
    <citation type="submission" date="2017-04" db="EMBL/GenBank/DDBJ databases">
        <title>Draft genome of the yeast Clavispora lusitaniae type strain CBS 6936.</title>
        <authorList>
            <person name="Durrens P."/>
            <person name="Klopp C."/>
            <person name="Biteau N."/>
            <person name="Fitton-Ouhabi V."/>
            <person name="Dementhon K."/>
            <person name="Accoceberry I."/>
            <person name="Sherman D.J."/>
            <person name="Noel T."/>
        </authorList>
    </citation>
    <scope>NUCLEOTIDE SEQUENCE [LARGE SCALE GENOMIC DNA]</scope>
    <source>
        <strain evidence="3 4">CBS 6936</strain>
    </source>
</reference>
<dbReference type="EMBL" id="LYUB02000010">
    <property type="protein sequence ID" value="OVF07996.1"/>
    <property type="molecule type" value="Genomic_DNA"/>
</dbReference>
<comment type="caution">
    <text evidence="3">The sequence shown here is derived from an EMBL/GenBank/DDBJ whole genome shotgun (WGS) entry which is preliminary data.</text>
</comment>
<name>A0AA91T1F9_CLALS</name>
<sequence>MDELIARHKKEQRDLVATITSLKKQASKKTRKAVNSKCTAMQEDLDARQRKEIRELNGEAHEEEENTEITPEQLLATLSVEDQMPASATDNGITSEQTSAPPAKKRNRAKEKLAKRQAQIDAIKAEAREEAANSVDYRAIEQESMTKLLDSQGLTLHEIKPDGHCLFSSIQDQLRLRRNLELSVSELRKAASDYIRAHSDDFVPYLFDEATMQLRDVNSYTEELENTAMWGSDMELLAFSKVYDCPIKVFMAGNAPIVFNEEGAGETLYVAYFKHSYGLGEHYNSCR</sequence>
<feature type="compositionally biased region" description="Basic residues" evidence="1">
    <location>
        <begin position="103"/>
        <end position="115"/>
    </location>
</feature>
<dbReference type="AlphaFoldDB" id="A0AA91T1F9"/>
<dbReference type="CDD" id="cd22762">
    <property type="entry name" value="OTU_fungi_OTU2-like"/>
    <property type="match status" value="1"/>
</dbReference>
<feature type="region of interest" description="Disordered" evidence="1">
    <location>
        <begin position="22"/>
        <end position="71"/>
    </location>
</feature>
<dbReference type="PROSITE" id="PS50802">
    <property type="entry name" value="OTU"/>
    <property type="match status" value="1"/>
</dbReference>
<dbReference type="Gene3D" id="3.90.70.80">
    <property type="match status" value="1"/>
</dbReference>
<evidence type="ECO:0000259" key="2">
    <source>
        <dbReference type="PROSITE" id="PS50802"/>
    </source>
</evidence>